<accession>A0A6M3MGP8</accession>
<dbReference type="AlphaFoldDB" id="A0A6M3MGP8"/>
<organism evidence="2">
    <name type="scientific">viral metagenome</name>
    <dbReference type="NCBI Taxonomy" id="1070528"/>
    <lineage>
        <taxon>unclassified sequences</taxon>
        <taxon>metagenomes</taxon>
        <taxon>organismal metagenomes</taxon>
    </lineage>
</organism>
<name>A0A6M3MGP8_9ZZZZ</name>
<sequence>MFLVPCSKEEYGHDPLALPRDPNAVTSMAFKETDFGFEIVPSISRGETSFKRDETAFPESDVATFGRYGDHGVYDKEEADDWFKRCLADSPHLKSILEAEPMPGITRTFQALLLLSEWRVKWFSQFTEEEKPEEGS</sequence>
<dbReference type="EMBL" id="MT143630">
    <property type="protein sequence ID" value="QJA99130.1"/>
    <property type="molecule type" value="Genomic_DNA"/>
</dbReference>
<protein>
    <submittedName>
        <fullName evidence="2">Uncharacterized protein</fullName>
    </submittedName>
</protein>
<evidence type="ECO:0000313" key="1">
    <source>
        <dbReference type="EMBL" id="QJA99130.1"/>
    </source>
</evidence>
<reference evidence="2" key="1">
    <citation type="submission" date="2020-03" db="EMBL/GenBank/DDBJ databases">
        <title>The deep terrestrial virosphere.</title>
        <authorList>
            <person name="Holmfeldt K."/>
            <person name="Nilsson E."/>
            <person name="Simone D."/>
            <person name="Lopez-Fernandez M."/>
            <person name="Wu X."/>
            <person name="de Brujin I."/>
            <person name="Lundin D."/>
            <person name="Andersson A."/>
            <person name="Bertilsson S."/>
            <person name="Dopson M."/>
        </authorList>
    </citation>
    <scope>NUCLEOTIDE SEQUENCE</scope>
    <source>
        <strain evidence="1">MM171A01309</strain>
        <strain evidence="2">MM171B00234</strain>
    </source>
</reference>
<gene>
    <name evidence="1" type="ORF">MM171A01309_0017</name>
    <name evidence="2" type="ORF">MM171B00234_0017</name>
</gene>
<dbReference type="EMBL" id="MT143884">
    <property type="protein sequence ID" value="QJB04516.1"/>
    <property type="molecule type" value="Genomic_DNA"/>
</dbReference>
<proteinExistence type="predicted"/>
<evidence type="ECO:0000313" key="2">
    <source>
        <dbReference type="EMBL" id="QJB04516.1"/>
    </source>
</evidence>